<comment type="similarity">
    <text evidence="2 14">Belongs to the UppP family.</text>
</comment>
<keyword evidence="7 14" id="KW-0378">Hydrolase</keyword>
<evidence type="ECO:0000256" key="12">
    <source>
        <dbReference type="ARBA" id="ARBA00032932"/>
    </source>
</evidence>
<dbReference type="GO" id="GO:0009252">
    <property type="term" value="P:peptidoglycan biosynthetic process"/>
    <property type="evidence" value="ECO:0007669"/>
    <property type="project" value="UniProtKB-KW"/>
</dbReference>
<feature type="transmembrane region" description="Helical" evidence="14">
    <location>
        <begin position="71"/>
        <end position="90"/>
    </location>
</feature>
<comment type="catalytic activity">
    <reaction evidence="13 14">
        <text>di-trans,octa-cis-undecaprenyl diphosphate + H2O = di-trans,octa-cis-undecaprenyl phosphate + phosphate + H(+)</text>
        <dbReference type="Rhea" id="RHEA:28094"/>
        <dbReference type="ChEBI" id="CHEBI:15377"/>
        <dbReference type="ChEBI" id="CHEBI:15378"/>
        <dbReference type="ChEBI" id="CHEBI:43474"/>
        <dbReference type="ChEBI" id="CHEBI:58405"/>
        <dbReference type="ChEBI" id="CHEBI:60392"/>
        <dbReference type="EC" id="3.6.1.27"/>
    </reaction>
</comment>
<evidence type="ECO:0000256" key="14">
    <source>
        <dbReference type="HAMAP-Rule" id="MF_01006"/>
    </source>
</evidence>
<reference evidence="16" key="1">
    <citation type="submission" date="2017-09" db="EMBL/GenBank/DDBJ databases">
        <title>Depth-based differentiation of microbial function through sediment-hosted aquifers and enrichment of novel symbionts in the deep terrestrial subsurface.</title>
        <authorList>
            <person name="Probst A.J."/>
            <person name="Ladd B."/>
            <person name="Jarett J.K."/>
            <person name="Geller-Mcgrath D.E."/>
            <person name="Sieber C.M.K."/>
            <person name="Emerson J.B."/>
            <person name="Anantharaman K."/>
            <person name="Thomas B.C."/>
            <person name="Malmstrom R."/>
            <person name="Stieglmeier M."/>
            <person name="Klingl A."/>
            <person name="Woyke T."/>
            <person name="Ryan C.M."/>
            <person name="Banfield J.F."/>
        </authorList>
    </citation>
    <scope>NUCLEOTIDE SEQUENCE [LARGE SCALE GENOMIC DNA]</scope>
</reference>
<evidence type="ECO:0000256" key="11">
    <source>
        <dbReference type="ARBA" id="ARBA00032707"/>
    </source>
</evidence>
<proteinExistence type="inferred from homology"/>
<dbReference type="PANTHER" id="PTHR30622:SF3">
    <property type="entry name" value="UNDECAPRENYL-DIPHOSPHATASE"/>
    <property type="match status" value="1"/>
</dbReference>
<dbReference type="Proteomes" id="UP000231252">
    <property type="component" value="Unassembled WGS sequence"/>
</dbReference>
<keyword evidence="8 14" id="KW-1133">Transmembrane helix</keyword>
<organism evidence="15 16">
    <name type="scientific">candidate division WWE3 bacterium CG08_land_8_20_14_0_20_41_10</name>
    <dbReference type="NCBI Taxonomy" id="1975085"/>
    <lineage>
        <taxon>Bacteria</taxon>
        <taxon>Katanobacteria</taxon>
    </lineage>
</organism>
<feature type="transmembrane region" description="Helical" evidence="14">
    <location>
        <begin position="238"/>
        <end position="259"/>
    </location>
</feature>
<feature type="transmembrane region" description="Helical" evidence="14">
    <location>
        <begin position="102"/>
        <end position="122"/>
    </location>
</feature>
<dbReference type="PANTHER" id="PTHR30622">
    <property type="entry name" value="UNDECAPRENYL-DIPHOSPHATASE"/>
    <property type="match status" value="1"/>
</dbReference>
<feature type="transmembrane region" description="Helical" evidence="14">
    <location>
        <begin position="178"/>
        <end position="199"/>
    </location>
</feature>
<evidence type="ECO:0000313" key="15">
    <source>
        <dbReference type="EMBL" id="PIS22419.1"/>
    </source>
</evidence>
<dbReference type="AlphaFoldDB" id="A0A2H0XE36"/>
<dbReference type="GO" id="GO:0071555">
    <property type="term" value="P:cell wall organization"/>
    <property type="evidence" value="ECO:0007669"/>
    <property type="project" value="UniProtKB-KW"/>
</dbReference>
<evidence type="ECO:0000256" key="1">
    <source>
        <dbReference type="ARBA" id="ARBA00004651"/>
    </source>
</evidence>
<evidence type="ECO:0000256" key="10">
    <source>
        <dbReference type="ARBA" id="ARBA00023251"/>
    </source>
</evidence>
<dbReference type="InterPro" id="IPR003824">
    <property type="entry name" value="UppP"/>
</dbReference>
<evidence type="ECO:0000313" key="16">
    <source>
        <dbReference type="Proteomes" id="UP000231252"/>
    </source>
</evidence>
<evidence type="ECO:0000256" key="7">
    <source>
        <dbReference type="ARBA" id="ARBA00022801"/>
    </source>
</evidence>
<dbReference type="Pfam" id="PF02673">
    <property type="entry name" value="BacA"/>
    <property type="match status" value="1"/>
</dbReference>
<evidence type="ECO:0000256" key="2">
    <source>
        <dbReference type="ARBA" id="ARBA00010621"/>
    </source>
</evidence>
<keyword evidence="6 14" id="KW-0812">Transmembrane</keyword>
<comment type="function">
    <text evidence="14">Catalyzes the dephosphorylation of undecaprenyl diphosphate (UPP). Confers resistance to bacitracin.</text>
</comment>
<dbReference type="GO" id="GO:0050380">
    <property type="term" value="F:undecaprenyl-diphosphatase activity"/>
    <property type="evidence" value="ECO:0007669"/>
    <property type="project" value="UniProtKB-UniRule"/>
</dbReference>
<keyword evidence="14" id="KW-0133">Cell shape</keyword>
<keyword evidence="10 14" id="KW-0046">Antibiotic resistance</keyword>
<comment type="subcellular location">
    <subcellularLocation>
        <location evidence="1 14">Cell membrane</location>
        <topology evidence="1 14">Multi-pass membrane protein</topology>
    </subcellularLocation>
</comment>
<evidence type="ECO:0000256" key="8">
    <source>
        <dbReference type="ARBA" id="ARBA00022989"/>
    </source>
</evidence>
<feature type="transmembrane region" description="Helical" evidence="14">
    <location>
        <begin position="40"/>
        <end position="62"/>
    </location>
</feature>
<sequence length="261" mass="28662">MTIFQTVILSIVEGLTEFLPVSSTAHLVLASQILGVMQTDFVKSFEVIIQLGAILAVVALYFKDLISNVRLWFKIILAFLPSALLGFLLYDFIKAQLLGNGLITALALIVGGVIFILLDRIFRTTRVNNNRCVTLHDISPLRLLAIGMAQSLAMIPGVSRSAASIFGGMLTGLNKTEAVKFSFFLAIPTMLAATTLDIYKSGFNFSHNELVVLLIGFISAFVTALVAIKAFIKVVQKYSFLPFGVYRIALGFFWLFAIIRI</sequence>
<comment type="caution">
    <text evidence="15">The sequence shown here is derived from an EMBL/GenBank/DDBJ whole genome shotgun (WGS) entry which is preliminary data.</text>
</comment>
<protein>
    <recommendedName>
        <fullName evidence="4 14">Undecaprenyl-diphosphatase</fullName>
        <ecNumber evidence="3 14">3.6.1.27</ecNumber>
    </recommendedName>
    <alternativeName>
        <fullName evidence="12 14">Bacitracin resistance protein</fullName>
    </alternativeName>
    <alternativeName>
        <fullName evidence="11 14">Undecaprenyl pyrophosphate phosphatase</fullName>
    </alternativeName>
</protein>
<keyword evidence="14" id="KW-0573">Peptidoglycan synthesis</keyword>
<evidence type="ECO:0000256" key="13">
    <source>
        <dbReference type="ARBA" id="ARBA00047594"/>
    </source>
</evidence>
<keyword evidence="9 14" id="KW-0472">Membrane</keyword>
<evidence type="ECO:0000256" key="9">
    <source>
        <dbReference type="ARBA" id="ARBA00023136"/>
    </source>
</evidence>
<name>A0A2H0XE36_UNCKA</name>
<feature type="transmembrane region" description="Helical" evidence="14">
    <location>
        <begin position="211"/>
        <end position="232"/>
    </location>
</feature>
<keyword evidence="5 14" id="KW-1003">Cell membrane</keyword>
<dbReference type="HAMAP" id="MF_01006">
    <property type="entry name" value="Undec_diphosphatase"/>
    <property type="match status" value="1"/>
</dbReference>
<evidence type="ECO:0000256" key="5">
    <source>
        <dbReference type="ARBA" id="ARBA00022475"/>
    </source>
</evidence>
<evidence type="ECO:0000256" key="3">
    <source>
        <dbReference type="ARBA" id="ARBA00012374"/>
    </source>
</evidence>
<keyword evidence="14" id="KW-0961">Cell wall biogenesis/degradation</keyword>
<dbReference type="EC" id="3.6.1.27" evidence="3 14"/>
<gene>
    <name evidence="14" type="primary">uppP</name>
    <name evidence="15" type="ORF">COT50_02070</name>
</gene>
<comment type="miscellaneous">
    <text evidence="14">Bacitracin is thought to be involved in the inhibition of peptidoglycan synthesis by sequestering undecaprenyl diphosphate, thereby reducing the pool of lipid carrier available.</text>
</comment>
<dbReference type="GO" id="GO:0005886">
    <property type="term" value="C:plasma membrane"/>
    <property type="evidence" value="ECO:0007669"/>
    <property type="project" value="UniProtKB-SubCell"/>
</dbReference>
<accession>A0A2H0XE36</accession>
<dbReference type="GO" id="GO:0008360">
    <property type="term" value="P:regulation of cell shape"/>
    <property type="evidence" value="ECO:0007669"/>
    <property type="project" value="UniProtKB-KW"/>
</dbReference>
<dbReference type="EMBL" id="PEYU01000044">
    <property type="protein sequence ID" value="PIS22419.1"/>
    <property type="molecule type" value="Genomic_DNA"/>
</dbReference>
<evidence type="ECO:0000256" key="4">
    <source>
        <dbReference type="ARBA" id="ARBA00021581"/>
    </source>
</evidence>
<dbReference type="GO" id="GO:0046677">
    <property type="term" value="P:response to antibiotic"/>
    <property type="evidence" value="ECO:0007669"/>
    <property type="project" value="UniProtKB-UniRule"/>
</dbReference>
<evidence type="ECO:0000256" key="6">
    <source>
        <dbReference type="ARBA" id="ARBA00022692"/>
    </source>
</evidence>